<dbReference type="PANTHER" id="PTHR24068">
    <property type="entry name" value="UBIQUITIN-CONJUGATING ENZYME E2"/>
    <property type="match status" value="1"/>
</dbReference>
<name>A0A814MXG7_9BILA</name>
<feature type="region of interest" description="Disordered" evidence="1">
    <location>
        <begin position="245"/>
        <end position="275"/>
    </location>
</feature>
<evidence type="ECO:0000313" key="6">
    <source>
        <dbReference type="Proteomes" id="UP000663829"/>
    </source>
</evidence>
<dbReference type="OrthoDB" id="10069349at2759"/>
<feature type="compositionally biased region" description="Polar residues" evidence="1">
    <location>
        <begin position="81"/>
        <end position="100"/>
    </location>
</feature>
<evidence type="ECO:0000259" key="3">
    <source>
        <dbReference type="PROSITE" id="PS50234"/>
    </source>
</evidence>
<feature type="region of interest" description="Disordered" evidence="1">
    <location>
        <begin position="71"/>
        <end position="104"/>
    </location>
</feature>
<dbReference type="Proteomes" id="UP000681722">
    <property type="component" value="Unassembled WGS sequence"/>
</dbReference>
<protein>
    <submittedName>
        <fullName evidence="4">Uncharacterized protein</fullName>
    </submittedName>
</protein>
<evidence type="ECO:0000259" key="2">
    <source>
        <dbReference type="PROSITE" id="PS50127"/>
    </source>
</evidence>
<dbReference type="AlphaFoldDB" id="A0A814MXG7"/>
<dbReference type="Pfam" id="PF13519">
    <property type="entry name" value="VWA_2"/>
    <property type="match status" value="1"/>
</dbReference>
<reference evidence="4" key="1">
    <citation type="submission" date="2021-02" db="EMBL/GenBank/DDBJ databases">
        <authorList>
            <person name="Nowell W R."/>
        </authorList>
    </citation>
    <scope>NUCLEOTIDE SEQUENCE</scope>
</reference>
<feature type="compositionally biased region" description="Basic and acidic residues" evidence="1">
    <location>
        <begin position="295"/>
        <end position="306"/>
    </location>
</feature>
<dbReference type="Pfam" id="PF00179">
    <property type="entry name" value="UQ_con"/>
    <property type="match status" value="1"/>
</dbReference>
<feature type="domain" description="UBC core" evidence="2">
    <location>
        <begin position="1074"/>
        <end position="1223"/>
    </location>
</feature>
<dbReference type="PROSITE" id="PS50127">
    <property type="entry name" value="UBC_2"/>
    <property type="match status" value="1"/>
</dbReference>
<gene>
    <name evidence="4" type="ORF">GPM918_LOCUS17975</name>
    <name evidence="5" type="ORF">SRO942_LOCUS17971</name>
</gene>
<dbReference type="InterPro" id="IPR036465">
    <property type="entry name" value="vWFA_dom_sf"/>
</dbReference>
<keyword evidence="6" id="KW-1185">Reference proteome</keyword>
<comment type="caution">
    <text evidence="4">The sequence shown here is derived from an EMBL/GenBank/DDBJ whole genome shotgun (WGS) entry which is preliminary data.</text>
</comment>
<dbReference type="Gene3D" id="3.10.110.10">
    <property type="entry name" value="Ubiquitin Conjugating Enzyme"/>
    <property type="match status" value="1"/>
</dbReference>
<dbReference type="SUPFAM" id="SSF54495">
    <property type="entry name" value="UBC-like"/>
    <property type="match status" value="1"/>
</dbReference>
<dbReference type="InterPro" id="IPR002035">
    <property type="entry name" value="VWF_A"/>
</dbReference>
<dbReference type="SUPFAM" id="SSF53300">
    <property type="entry name" value="vWA-like"/>
    <property type="match status" value="1"/>
</dbReference>
<feature type="compositionally biased region" description="Low complexity" evidence="1">
    <location>
        <begin position="336"/>
        <end position="348"/>
    </location>
</feature>
<dbReference type="CDD" id="cd00198">
    <property type="entry name" value="vWFA"/>
    <property type="match status" value="1"/>
</dbReference>
<dbReference type="Proteomes" id="UP000663829">
    <property type="component" value="Unassembled WGS sequence"/>
</dbReference>
<dbReference type="SMART" id="SM00212">
    <property type="entry name" value="UBCc"/>
    <property type="match status" value="1"/>
</dbReference>
<evidence type="ECO:0000313" key="5">
    <source>
        <dbReference type="EMBL" id="CAF3850873.1"/>
    </source>
</evidence>
<feature type="domain" description="VWFA" evidence="3">
    <location>
        <begin position="824"/>
        <end position="1027"/>
    </location>
</feature>
<feature type="region of interest" description="Disordered" evidence="1">
    <location>
        <begin position="295"/>
        <end position="348"/>
    </location>
</feature>
<dbReference type="Gene3D" id="3.40.50.410">
    <property type="entry name" value="von Willebrand factor, type A domain"/>
    <property type="match status" value="1"/>
</dbReference>
<accession>A0A814MXG7</accession>
<dbReference type="InterPro" id="IPR016135">
    <property type="entry name" value="UBQ-conjugating_enzyme/RWD"/>
</dbReference>
<organism evidence="4 6">
    <name type="scientific">Didymodactylos carnosus</name>
    <dbReference type="NCBI Taxonomy" id="1234261"/>
    <lineage>
        <taxon>Eukaryota</taxon>
        <taxon>Metazoa</taxon>
        <taxon>Spiralia</taxon>
        <taxon>Gnathifera</taxon>
        <taxon>Rotifera</taxon>
        <taxon>Eurotatoria</taxon>
        <taxon>Bdelloidea</taxon>
        <taxon>Philodinida</taxon>
        <taxon>Philodinidae</taxon>
        <taxon>Didymodactylos</taxon>
    </lineage>
</organism>
<sequence length="1239" mass="143944">MCAAAFAVVYGSDHPHRVGVRDMYVTVKTLKKEVAKHFNINHPFELKYDGQVLNTDDQLCGLELDRSHTIIVTPPPPRKNNYATRSHTRNSINPFSCNTPRTKRKEPPVHEIIYDEIIKQEERRKILQQYSDSDEDVYEEKKVKNYENDFEASDVSSDYDNENEKQYKTDKIVTQIKLSKVNDNTNKQQKQTLSGNRKCLPLSAVDGHKISLSHQRHNNVPLSNVYGNVETSSSAVNRRSVRNTTNGIEDDYSQPSFPLPLPSHCPSDADSRQLSNPVDNQYYILPTKNIIEITDDHSPNISDENRFPTSRRRRSLSANPSRSEAREISDYDNDNNDNNSRNTNANTDTLNNQDIVILNIRTLNSSYEIKISKTSTIQKLFQIMWKEMKKTKDQIYTESTHSLLVFNHRMHIFTNSIIDCTIDDLLKLQPSSRGEENANDQHQTNFYLYALTKEQVDTMYTYETNLRNIFCNMDNWWKSVSFLNERKQSDFLQNDISQSIFLSSLFCLRTYLFTNDNNGKEGIIQTTQAQFFKILRKYLFPPAVLALKHAFDGQLFNFEKALITDSFIKLLTLVCPKNVVDNELCSYIPLVFCWILEQKNLKDSKADYYTDVELVKYCDNGQTLLINNPVTCSPIDQNPLELLDIDDIRNKKSFIKHHVDIRTLMQYIKKPKYFTDKKQCQINGYRIYNPSEIINDTDNFIDRFTSEKLREMYRTMQVKYRILTFITKNSISLDVRNQLVLLQNKTVCLLFEYTKGKKNVANSSSNTVNHYFRFYNTNEPEERIINSKDIFDDNNENLPPIINNLIYDKENNPRLYHNRPIEQITMVLLDVSKSMFRKHNANDQHSQTTMDKSRIMLGNLTDNLVIGDYPHVIGLITFGNNIEIICDLTPDTAKFEHSINNAIKVEEEWTRLYDAIDKAIDLMVSFIQTKSSKKVILTQACKKLIICISDGVNNRGKTTIHDLQRRTTQNNIVVDLISFLPEKNLDNNSKKILKDTEKLCENTCGYVYKNLPSSTSVEIETTFEQQAAVWIDDRSTTKHGATMKPECKMPENLNIYAYKMPKRDTFQSGIITTNHFKKIYKEANNVYNSKLDNIDLYICQKNISFWKVIVTGPYATEYRGGYWMMYVEFSDDYPQVPPVVRFLTPIFHCNIRGDGKICHEMFNTDGWAPTMTMVQVFEEILSLLESPVPTTAIAIEKATLYNADKQHKQYEDEVKRWTLQYAAKSKEQLKKAFRMEDKE</sequence>
<evidence type="ECO:0000313" key="4">
    <source>
        <dbReference type="EMBL" id="CAF1085282.1"/>
    </source>
</evidence>
<dbReference type="InterPro" id="IPR000608">
    <property type="entry name" value="UBC"/>
</dbReference>
<evidence type="ECO:0000256" key="1">
    <source>
        <dbReference type="SAM" id="MobiDB-lite"/>
    </source>
</evidence>
<dbReference type="EMBL" id="CAJOBC010005076">
    <property type="protein sequence ID" value="CAF3850873.1"/>
    <property type="molecule type" value="Genomic_DNA"/>
</dbReference>
<proteinExistence type="predicted"/>
<dbReference type="PROSITE" id="PS50234">
    <property type="entry name" value="VWFA"/>
    <property type="match status" value="1"/>
</dbReference>
<dbReference type="EMBL" id="CAJNOQ010005077">
    <property type="protein sequence ID" value="CAF1085282.1"/>
    <property type="molecule type" value="Genomic_DNA"/>
</dbReference>